<dbReference type="InterPro" id="IPR036873">
    <property type="entry name" value="Rhodanese-like_dom_sf"/>
</dbReference>
<dbReference type="Pfam" id="PF00899">
    <property type="entry name" value="ThiF"/>
    <property type="match status" value="1"/>
</dbReference>
<dbReference type="GO" id="GO:0016779">
    <property type="term" value="F:nucleotidyltransferase activity"/>
    <property type="evidence" value="ECO:0007669"/>
    <property type="project" value="UniProtKB-KW"/>
</dbReference>
<keyword evidence="3" id="KW-1185">Reference proteome</keyword>
<dbReference type="Gene3D" id="3.40.50.720">
    <property type="entry name" value="NAD(P)-binding Rossmann-like Domain"/>
    <property type="match status" value="1"/>
</dbReference>
<dbReference type="EMBL" id="JBHULT010000006">
    <property type="protein sequence ID" value="MFD2517479.1"/>
    <property type="molecule type" value="Genomic_DNA"/>
</dbReference>
<organism evidence="2 3">
    <name type="scientific">Salinimicrobium flavum</name>
    <dbReference type="NCBI Taxonomy" id="1737065"/>
    <lineage>
        <taxon>Bacteria</taxon>
        <taxon>Pseudomonadati</taxon>
        <taxon>Bacteroidota</taxon>
        <taxon>Flavobacteriia</taxon>
        <taxon>Flavobacteriales</taxon>
        <taxon>Flavobacteriaceae</taxon>
        <taxon>Salinimicrobium</taxon>
    </lineage>
</organism>
<feature type="domain" description="Rhodanese" evidence="1">
    <location>
        <begin position="271"/>
        <end position="359"/>
    </location>
</feature>
<dbReference type="NCBIfam" id="NF004281">
    <property type="entry name" value="PRK05690.1"/>
    <property type="match status" value="1"/>
</dbReference>
<dbReference type="CDD" id="cd00757">
    <property type="entry name" value="ThiF_MoeB_HesA_family"/>
    <property type="match status" value="1"/>
</dbReference>
<dbReference type="PANTHER" id="PTHR10953:SF102">
    <property type="entry name" value="ADENYLYLTRANSFERASE AND SULFURTRANSFERASE MOCS3"/>
    <property type="match status" value="1"/>
</dbReference>
<dbReference type="InterPro" id="IPR001763">
    <property type="entry name" value="Rhodanese-like_dom"/>
</dbReference>
<sequence>MNRYNRHIILSEIGQEGQDRLSEARVLVVGAGGLGCPILQYLAAAGVGTIGIIDYDVVDISNLQRQILYGSASIGQNKAFAAKSRLTDLNNTITINAYPQELTFQNAIGLFNQYDIIVDGTDNFETRYLINDASLLSNKPLVFGAIYKFQGHVSVFNYNSGPTYRCAFPKKPKKDAVPNCSEVGVLGVLPGIIGTIQANEVLKIILGIGEVLSGKLYCYNALTNQATTLTVKRNESEIQKVLLNKNEFNRQFLNIRCKVDMEEISIRDLLHKPEIRLIDVREQQEQPRVEDPRVIRIPLREIEQHLDKIDDDKVKAVFCQSGIRSREAISIFKGYHIYNCYNLREGAADIIRHLKESSKQLTNE</sequence>
<dbReference type="Gene3D" id="3.40.250.10">
    <property type="entry name" value="Rhodanese-like domain"/>
    <property type="match status" value="1"/>
</dbReference>
<dbReference type="PANTHER" id="PTHR10953">
    <property type="entry name" value="UBIQUITIN-ACTIVATING ENZYME E1"/>
    <property type="match status" value="1"/>
</dbReference>
<protein>
    <submittedName>
        <fullName evidence="2">Molybdopterin-synthase adenylyltransferase MoeB</fullName>
    </submittedName>
</protein>
<evidence type="ECO:0000313" key="2">
    <source>
        <dbReference type="EMBL" id="MFD2517479.1"/>
    </source>
</evidence>
<evidence type="ECO:0000259" key="1">
    <source>
        <dbReference type="PROSITE" id="PS50206"/>
    </source>
</evidence>
<dbReference type="RefSeq" id="WP_380749729.1">
    <property type="nucleotide sequence ID" value="NZ_JBHULT010000006.1"/>
</dbReference>
<dbReference type="Pfam" id="PF00581">
    <property type="entry name" value="Rhodanese"/>
    <property type="match status" value="1"/>
</dbReference>
<dbReference type="Proteomes" id="UP001597468">
    <property type="component" value="Unassembled WGS sequence"/>
</dbReference>
<reference evidence="3" key="1">
    <citation type="journal article" date="2019" name="Int. J. Syst. Evol. Microbiol.">
        <title>The Global Catalogue of Microorganisms (GCM) 10K type strain sequencing project: providing services to taxonomists for standard genome sequencing and annotation.</title>
        <authorList>
            <consortium name="The Broad Institute Genomics Platform"/>
            <consortium name="The Broad Institute Genome Sequencing Center for Infectious Disease"/>
            <person name="Wu L."/>
            <person name="Ma J."/>
        </authorList>
    </citation>
    <scope>NUCLEOTIDE SEQUENCE [LARGE SCALE GENOMIC DNA]</scope>
    <source>
        <strain evidence="3">KCTC 42585</strain>
    </source>
</reference>
<dbReference type="SUPFAM" id="SSF69572">
    <property type="entry name" value="Activating enzymes of the ubiquitin-like proteins"/>
    <property type="match status" value="1"/>
</dbReference>
<dbReference type="InterPro" id="IPR000594">
    <property type="entry name" value="ThiF_NAD_FAD-bd"/>
</dbReference>
<gene>
    <name evidence="2" type="primary">moeB</name>
    <name evidence="2" type="ORF">ACFSTG_06210</name>
</gene>
<dbReference type="CDD" id="cd00158">
    <property type="entry name" value="RHOD"/>
    <property type="match status" value="1"/>
</dbReference>
<proteinExistence type="predicted"/>
<comment type="caution">
    <text evidence="2">The sequence shown here is derived from an EMBL/GenBank/DDBJ whole genome shotgun (WGS) entry which is preliminary data.</text>
</comment>
<dbReference type="InterPro" id="IPR035985">
    <property type="entry name" value="Ubiquitin-activating_enz"/>
</dbReference>
<name>A0ABW5IVH8_9FLAO</name>
<dbReference type="PROSITE" id="PS50206">
    <property type="entry name" value="RHODANESE_3"/>
    <property type="match status" value="1"/>
</dbReference>
<evidence type="ECO:0000313" key="3">
    <source>
        <dbReference type="Proteomes" id="UP001597468"/>
    </source>
</evidence>
<keyword evidence="2" id="KW-0808">Transferase</keyword>
<accession>A0ABW5IVH8</accession>
<keyword evidence="2" id="KW-0548">Nucleotidyltransferase</keyword>
<dbReference type="InterPro" id="IPR045886">
    <property type="entry name" value="ThiF/MoeB/HesA"/>
</dbReference>